<dbReference type="AlphaFoldDB" id="E6PT20"/>
<sequence length="175" mass="19127">MATWAHPNPAANKPTAKGEPGERPPLWVLDTNVVLDWLLFQDAAMLAPAQRLMLGGARWIATAAMQEEALEVATRTVFARRGAALDLRERLANGFTRHADLHAGAVPCHADAPPLRCADPDDQMFIDLALHRSAQLLLTRDKALLALAPAARVRGLRILRPQDWAMPTAADRPRA</sequence>
<comment type="caution">
    <text evidence="3">The sequence shown here is derived from an EMBL/GenBank/DDBJ whole genome shotgun (WGS) entry which is preliminary data.</text>
</comment>
<dbReference type="InterPro" id="IPR002850">
    <property type="entry name" value="PIN_toxin-like"/>
</dbReference>
<gene>
    <name evidence="3" type="ORF">CARN2_3553</name>
</gene>
<feature type="domain" description="PIN" evidence="2">
    <location>
        <begin position="28"/>
        <end position="143"/>
    </location>
</feature>
<accession>E6PT20</accession>
<dbReference type="PANTHER" id="PTHR34610:SF3">
    <property type="entry name" value="SSL7007 PROTEIN"/>
    <property type="match status" value="1"/>
</dbReference>
<feature type="region of interest" description="Disordered" evidence="1">
    <location>
        <begin position="1"/>
        <end position="23"/>
    </location>
</feature>
<proteinExistence type="predicted"/>
<name>E6PT20_9ZZZZ</name>
<reference evidence="3" key="1">
    <citation type="submission" date="2009-10" db="EMBL/GenBank/DDBJ databases">
        <title>Diversity of trophic interactions inside an arsenic-rich microbial ecosystem.</title>
        <authorList>
            <person name="Bertin P.N."/>
            <person name="Heinrich-Salmeron A."/>
            <person name="Pelletier E."/>
            <person name="Goulhen-Chollet F."/>
            <person name="Arsene-Ploetze F."/>
            <person name="Gallien S."/>
            <person name="Calteau A."/>
            <person name="Vallenet D."/>
            <person name="Casiot C."/>
            <person name="Chane-Woon-Ming B."/>
            <person name="Giloteaux L."/>
            <person name="Barakat M."/>
            <person name="Bonnefoy V."/>
            <person name="Bruneel O."/>
            <person name="Chandler M."/>
            <person name="Cleiss J."/>
            <person name="Duran R."/>
            <person name="Elbaz-Poulichet F."/>
            <person name="Fonknechten N."/>
            <person name="Lauga B."/>
            <person name="Mornico D."/>
            <person name="Ortet P."/>
            <person name="Schaeffer C."/>
            <person name="Siguier P."/>
            <person name="Alexander Thil Smith A."/>
            <person name="Van Dorsselaer A."/>
            <person name="Weissenbach J."/>
            <person name="Medigue C."/>
            <person name="Le Paslier D."/>
        </authorList>
    </citation>
    <scope>NUCLEOTIDE SEQUENCE</scope>
</reference>
<dbReference type="Pfam" id="PF13470">
    <property type="entry name" value="PIN_3"/>
    <property type="match status" value="1"/>
</dbReference>
<dbReference type="InterPro" id="IPR029060">
    <property type="entry name" value="PIN-like_dom_sf"/>
</dbReference>
<evidence type="ECO:0000256" key="1">
    <source>
        <dbReference type="SAM" id="MobiDB-lite"/>
    </source>
</evidence>
<dbReference type="PANTHER" id="PTHR34610">
    <property type="entry name" value="SSL7007 PROTEIN"/>
    <property type="match status" value="1"/>
</dbReference>
<organism evidence="3">
    <name type="scientific">mine drainage metagenome</name>
    <dbReference type="NCBI Taxonomy" id="410659"/>
    <lineage>
        <taxon>unclassified sequences</taxon>
        <taxon>metagenomes</taxon>
        <taxon>ecological metagenomes</taxon>
    </lineage>
</organism>
<dbReference type="InterPro" id="IPR002716">
    <property type="entry name" value="PIN_dom"/>
</dbReference>
<dbReference type="SUPFAM" id="SSF88723">
    <property type="entry name" value="PIN domain-like"/>
    <property type="match status" value="1"/>
</dbReference>
<dbReference type="EMBL" id="CABM01000048">
    <property type="protein sequence ID" value="CBH98077.1"/>
    <property type="molecule type" value="Genomic_DNA"/>
</dbReference>
<dbReference type="CDD" id="cd09854">
    <property type="entry name" value="PIN_VapC-like"/>
    <property type="match status" value="1"/>
</dbReference>
<evidence type="ECO:0000259" key="2">
    <source>
        <dbReference type="Pfam" id="PF13470"/>
    </source>
</evidence>
<evidence type="ECO:0000313" key="3">
    <source>
        <dbReference type="EMBL" id="CBH98077.1"/>
    </source>
</evidence>
<protein>
    <recommendedName>
        <fullName evidence="2">PIN domain-containing protein</fullName>
    </recommendedName>
</protein>